<comment type="caution">
    <text evidence="1">The sequence shown here is derived from an EMBL/GenBank/DDBJ whole genome shotgun (WGS) entry which is preliminary data.</text>
</comment>
<reference evidence="1 2" key="1">
    <citation type="submission" date="2023-04" db="EMBL/GenBank/DDBJ databases">
        <title>Genome Sequence of Selenomonas sputigena ATCC 33150.</title>
        <authorList>
            <person name="Miller D.P."/>
            <person name="Anvari S."/>
            <person name="Polson S.W."/>
            <person name="Macdonald M."/>
            <person name="Mcdowell J.V."/>
        </authorList>
    </citation>
    <scope>NUCLEOTIDE SEQUENCE [LARGE SCALE GENOMIC DNA]</scope>
    <source>
        <strain evidence="1 2">ATCC 33150</strain>
    </source>
</reference>
<sequence>MRIYIAHPYTGDEVRNRERARKAEELLRKATPQTAFYNPVGRMSESKQFAAMSYSDIMVICLAELARCDGVVFCGD</sequence>
<accession>A0ABV3X6U3</accession>
<dbReference type="Proteomes" id="UP001559623">
    <property type="component" value="Unassembled WGS sequence"/>
</dbReference>
<evidence type="ECO:0000313" key="1">
    <source>
        <dbReference type="EMBL" id="MEX5285818.1"/>
    </source>
</evidence>
<gene>
    <name evidence="1" type="ORF">QCO44_09265</name>
</gene>
<dbReference type="SUPFAM" id="SSF52309">
    <property type="entry name" value="N-(deoxy)ribosyltransferase-like"/>
    <property type="match status" value="1"/>
</dbReference>
<organism evidence="1 2">
    <name type="scientific">Selenomonas sputigena</name>
    <dbReference type="NCBI Taxonomy" id="69823"/>
    <lineage>
        <taxon>Bacteria</taxon>
        <taxon>Bacillati</taxon>
        <taxon>Bacillota</taxon>
        <taxon>Negativicutes</taxon>
        <taxon>Selenomonadales</taxon>
        <taxon>Selenomonadaceae</taxon>
        <taxon>Selenomonas</taxon>
    </lineage>
</organism>
<proteinExistence type="predicted"/>
<dbReference type="Pfam" id="PF14359">
    <property type="entry name" value="DUF4406"/>
    <property type="match status" value="1"/>
</dbReference>
<dbReference type="EMBL" id="JARVLH010000006">
    <property type="protein sequence ID" value="MEX5285818.1"/>
    <property type="molecule type" value="Genomic_DNA"/>
</dbReference>
<dbReference type="Gene3D" id="3.40.50.450">
    <property type="match status" value="1"/>
</dbReference>
<evidence type="ECO:0000313" key="2">
    <source>
        <dbReference type="Proteomes" id="UP001559623"/>
    </source>
</evidence>
<keyword evidence="2" id="KW-1185">Reference proteome</keyword>
<name>A0ABV3X6U3_9FIRM</name>
<dbReference type="RefSeq" id="WP_368847544.1">
    <property type="nucleotide sequence ID" value="NZ_CP194411.1"/>
</dbReference>
<dbReference type="InterPro" id="IPR025518">
    <property type="entry name" value="DUF4406"/>
</dbReference>
<protein>
    <submittedName>
        <fullName evidence="1">DUF4406 domain-containing protein</fullName>
    </submittedName>
</protein>